<dbReference type="Proteomes" id="UP000095412">
    <property type="component" value="Unassembled WGS sequence"/>
</dbReference>
<dbReference type="RefSeq" id="WP_069995745.1">
    <property type="nucleotide sequence ID" value="NZ_FMPG01000010.1"/>
</dbReference>
<evidence type="ECO:0000313" key="5">
    <source>
        <dbReference type="Proteomes" id="UP000095768"/>
    </source>
</evidence>
<protein>
    <submittedName>
        <fullName evidence="3">Uncharacterized protein</fullName>
    </submittedName>
</protein>
<evidence type="ECO:0000313" key="4">
    <source>
        <dbReference type="Proteomes" id="UP000095412"/>
    </source>
</evidence>
<dbReference type="EMBL" id="FMPI01000010">
    <property type="protein sequence ID" value="SCT02443.1"/>
    <property type="molecule type" value="Genomic_DNA"/>
</dbReference>
<reference evidence="3 5" key="2">
    <citation type="submission" date="2016-09" db="EMBL/GenBank/DDBJ databases">
        <authorList>
            <consortium name="Pathogen Informatics"/>
        </authorList>
    </citation>
    <scope>NUCLEOTIDE SEQUENCE [LARGE SCALE GENOMIC DNA]</scope>
    <source>
        <strain evidence="3 5">82B</strain>
    </source>
</reference>
<evidence type="ECO:0000313" key="3">
    <source>
        <dbReference type="EMBL" id="SCT24415.1"/>
    </source>
</evidence>
<keyword evidence="4" id="KW-1185">Reference proteome</keyword>
<keyword evidence="1" id="KW-0472">Membrane</keyword>
<dbReference type="EMBL" id="FMPG01000010">
    <property type="protein sequence ID" value="SCT24415.1"/>
    <property type="molecule type" value="Genomic_DNA"/>
</dbReference>
<proteinExistence type="predicted"/>
<feature type="transmembrane region" description="Helical" evidence="1">
    <location>
        <begin position="6"/>
        <end position="27"/>
    </location>
</feature>
<keyword evidence="1" id="KW-1133">Transmembrane helix</keyword>
<accession>A0A1D4MVJ9</accession>
<dbReference type="AlphaFoldDB" id="A0A1D4MVJ9"/>
<name>A0A1D4MVJ9_9STAP</name>
<feature type="transmembrane region" description="Helical" evidence="1">
    <location>
        <begin position="39"/>
        <end position="59"/>
    </location>
</feature>
<sequence>MAILSLVFHLVCLILVVIAGLIAIKEFRKPPKYRNQRKIDTLLVLVLFIALIAILSSVFTDI</sequence>
<keyword evidence="1" id="KW-0812">Transmembrane</keyword>
<dbReference type="Proteomes" id="UP000095768">
    <property type="component" value="Unassembled WGS sequence"/>
</dbReference>
<evidence type="ECO:0000313" key="2">
    <source>
        <dbReference type="EMBL" id="SCT02443.1"/>
    </source>
</evidence>
<reference evidence="2 4" key="1">
    <citation type="submission" date="2016-09" db="EMBL/GenBank/DDBJ databases">
        <authorList>
            <consortium name="Pathogen Informatics"/>
            <person name="Sun Q."/>
            <person name="Inoue M."/>
        </authorList>
    </citation>
    <scope>NUCLEOTIDE SEQUENCE [LARGE SCALE GENOMIC DNA]</scope>
    <source>
        <strain evidence="2 4">82C</strain>
    </source>
</reference>
<organism evidence="3 5">
    <name type="scientific">Staphylococcus caeli</name>
    <dbReference type="NCBI Taxonomy" id="2201815"/>
    <lineage>
        <taxon>Bacteria</taxon>
        <taxon>Bacillati</taxon>
        <taxon>Bacillota</taxon>
        <taxon>Bacilli</taxon>
        <taxon>Bacillales</taxon>
        <taxon>Staphylococcaceae</taxon>
        <taxon>Staphylococcus</taxon>
    </lineage>
</organism>
<gene>
    <name evidence="3" type="ORF">SAMEA2297795_02076</name>
    <name evidence="2" type="ORF">SAMEA2297796_01597</name>
</gene>
<evidence type="ECO:0000256" key="1">
    <source>
        <dbReference type="SAM" id="Phobius"/>
    </source>
</evidence>